<feature type="compositionally biased region" description="Basic and acidic residues" evidence="1">
    <location>
        <begin position="177"/>
        <end position="189"/>
    </location>
</feature>
<name>A0A841I6H2_9DEIO</name>
<organism evidence="2 3">
    <name type="scientific">Deinobacterium chartae</name>
    <dbReference type="NCBI Taxonomy" id="521158"/>
    <lineage>
        <taxon>Bacteria</taxon>
        <taxon>Thermotogati</taxon>
        <taxon>Deinococcota</taxon>
        <taxon>Deinococci</taxon>
        <taxon>Deinococcales</taxon>
        <taxon>Deinococcaceae</taxon>
        <taxon>Deinobacterium</taxon>
    </lineage>
</organism>
<dbReference type="RefSeq" id="WP_183988824.1">
    <property type="nucleotide sequence ID" value="NZ_JACHHG010000021.1"/>
</dbReference>
<protein>
    <recommendedName>
        <fullName evidence="4">DUF177 domain-containing protein</fullName>
    </recommendedName>
</protein>
<dbReference type="Proteomes" id="UP000569951">
    <property type="component" value="Unassembled WGS sequence"/>
</dbReference>
<dbReference type="InterPro" id="IPR003772">
    <property type="entry name" value="YceD"/>
</dbReference>
<evidence type="ECO:0008006" key="4">
    <source>
        <dbReference type="Google" id="ProtNLM"/>
    </source>
</evidence>
<evidence type="ECO:0000313" key="2">
    <source>
        <dbReference type="EMBL" id="MBB6100088.1"/>
    </source>
</evidence>
<keyword evidence="3" id="KW-1185">Reference proteome</keyword>
<accession>A0A841I6H2</accession>
<gene>
    <name evidence="2" type="ORF">HNR42_003553</name>
</gene>
<dbReference type="EMBL" id="JACHHG010000021">
    <property type="protein sequence ID" value="MBB6100088.1"/>
    <property type="molecule type" value="Genomic_DNA"/>
</dbReference>
<proteinExistence type="predicted"/>
<comment type="caution">
    <text evidence="2">The sequence shown here is derived from an EMBL/GenBank/DDBJ whole genome shotgun (WGS) entry which is preliminary data.</text>
</comment>
<reference evidence="2 3" key="1">
    <citation type="submission" date="2020-08" db="EMBL/GenBank/DDBJ databases">
        <title>Genomic Encyclopedia of Type Strains, Phase IV (KMG-IV): sequencing the most valuable type-strain genomes for metagenomic binning, comparative biology and taxonomic classification.</title>
        <authorList>
            <person name="Goeker M."/>
        </authorList>
    </citation>
    <scope>NUCLEOTIDE SEQUENCE [LARGE SCALE GENOMIC DNA]</scope>
    <source>
        <strain evidence="2 3">DSM 21458</strain>
    </source>
</reference>
<dbReference type="AlphaFoldDB" id="A0A841I6H2"/>
<sequence>MPASNTPPILNLARLLRVQGETEVEGEFERLTYLRAGETAELVLATPGRYDVQVHTVGDDDFWLSGTLEATLTQDCARCLRPVEIPLELSLGVLMRYDPKVEAPYLDETPEGEELLMFGDPQLDLSAFFSESLLMGLPLIVLHDERCKGLCEVCGIDLNDDSGQTCPYLPGPCPRLERPQTREQEDGAARKNPFAGLASLDLPDE</sequence>
<dbReference type="Pfam" id="PF02620">
    <property type="entry name" value="YceD"/>
    <property type="match status" value="1"/>
</dbReference>
<evidence type="ECO:0000313" key="3">
    <source>
        <dbReference type="Proteomes" id="UP000569951"/>
    </source>
</evidence>
<feature type="region of interest" description="Disordered" evidence="1">
    <location>
        <begin position="177"/>
        <end position="205"/>
    </location>
</feature>
<evidence type="ECO:0000256" key="1">
    <source>
        <dbReference type="SAM" id="MobiDB-lite"/>
    </source>
</evidence>